<dbReference type="SUPFAM" id="SSF47699">
    <property type="entry name" value="Bifunctional inhibitor/lipid-transfer protein/seed storage 2S albumin"/>
    <property type="match status" value="1"/>
</dbReference>
<feature type="signal peptide" evidence="5">
    <location>
        <begin position="1"/>
        <end position="26"/>
    </location>
</feature>
<dbReference type="PANTHER" id="PTHR33076">
    <property type="entry name" value="NON-SPECIFIC LIPID-TRANSFER PROTEIN 2-RELATED"/>
    <property type="match status" value="1"/>
</dbReference>
<dbReference type="GO" id="GO:0006869">
    <property type="term" value="P:lipid transport"/>
    <property type="evidence" value="ECO:0007669"/>
    <property type="project" value="InterPro"/>
</dbReference>
<dbReference type="PRINTS" id="PR00382">
    <property type="entry name" value="LIPIDTRNSFER"/>
</dbReference>
<evidence type="ECO:0000313" key="8">
    <source>
        <dbReference type="Proteomes" id="UP001190926"/>
    </source>
</evidence>
<dbReference type="Proteomes" id="UP001190926">
    <property type="component" value="Unassembled WGS sequence"/>
</dbReference>
<keyword evidence="8" id="KW-1185">Reference proteome</keyword>
<evidence type="ECO:0000256" key="2">
    <source>
        <dbReference type="ARBA" id="ARBA00022448"/>
    </source>
</evidence>
<dbReference type="InterPro" id="IPR000528">
    <property type="entry name" value="Plant_nsLTP"/>
</dbReference>
<comment type="similarity">
    <text evidence="1 4">Belongs to the plant LTP family.</text>
</comment>
<comment type="function">
    <text evidence="4">Plant non-specific lipid-transfer proteins transfer phospholipids as well as galactolipids across membranes. May play a role in wax or cutin deposition in the cell walls of expanding epidermal cells and certain secretory tissues.</text>
</comment>
<protein>
    <recommendedName>
        <fullName evidence="4">Non-specific lipid-transfer protein</fullName>
    </recommendedName>
</protein>
<evidence type="ECO:0000256" key="1">
    <source>
        <dbReference type="ARBA" id="ARBA00009748"/>
    </source>
</evidence>
<evidence type="ECO:0000259" key="6">
    <source>
        <dbReference type="SMART" id="SM00499"/>
    </source>
</evidence>
<organism evidence="7 8">
    <name type="scientific">Perilla frutescens var. hirtella</name>
    <name type="common">Perilla citriodora</name>
    <name type="synonym">Perilla setoyensis</name>
    <dbReference type="NCBI Taxonomy" id="608512"/>
    <lineage>
        <taxon>Eukaryota</taxon>
        <taxon>Viridiplantae</taxon>
        <taxon>Streptophyta</taxon>
        <taxon>Embryophyta</taxon>
        <taxon>Tracheophyta</taxon>
        <taxon>Spermatophyta</taxon>
        <taxon>Magnoliopsida</taxon>
        <taxon>eudicotyledons</taxon>
        <taxon>Gunneridae</taxon>
        <taxon>Pentapetalae</taxon>
        <taxon>asterids</taxon>
        <taxon>lamiids</taxon>
        <taxon>Lamiales</taxon>
        <taxon>Lamiaceae</taxon>
        <taxon>Nepetoideae</taxon>
        <taxon>Elsholtzieae</taxon>
        <taxon>Perilla</taxon>
    </lineage>
</organism>
<sequence>MASSTPAIRFAAAFLAVVFLAAPAAAITCSDVMRDLRPCITYLKSGSGAPPSPCCTGASTLASAATTTADKQTACNCLKNAAKSINVKPELAKSLPSNCGITMPFEVSPTVDCSK</sequence>
<comment type="caution">
    <text evidence="7">The sequence shown here is derived from an EMBL/GenBank/DDBJ whole genome shotgun (WGS) entry which is preliminary data.</text>
</comment>
<reference evidence="7 8" key="1">
    <citation type="journal article" date="2021" name="Nat. Commun.">
        <title>Incipient diploidization of the medicinal plant Perilla within 10,000 years.</title>
        <authorList>
            <person name="Zhang Y."/>
            <person name="Shen Q."/>
            <person name="Leng L."/>
            <person name="Zhang D."/>
            <person name="Chen S."/>
            <person name="Shi Y."/>
            <person name="Ning Z."/>
            <person name="Chen S."/>
        </authorList>
    </citation>
    <scope>NUCLEOTIDE SEQUENCE [LARGE SCALE GENOMIC DNA]</scope>
    <source>
        <strain evidence="8">cv. PC099</strain>
    </source>
</reference>
<keyword evidence="5" id="KW-0732">Signal</keyword>
<dbReference type="AlphaFoldDB" id="A0AAD4IS84"/>
<dbReference type="EMBL" id="SDAM02003990">
    <property type="protein sequence ID" value="KAH6820387.1"/>
    <property type="molecule type" value="Genomic_DNA"/>
</dbReference>
<feature type="domain" description="Bifunctional inhibitor/plant lipid transfer protein/seed storage helical" evidence="6">
    <location>
        <begin position="29"/>
        <end position="113"/>
    </location>
</feature>
<evidence type="ECO:0000256" key="3">
    <source>
        <dbReference type="ARBA" id="ARBA00023121"/>
    </source>
</evidence>
<dbReference type="CDD" id="cd01960">
    <property type="entry name" value="nsLTP1"/>
    <property type="match status" value="1"/>
</dbReference>
<dbReference type="Gene3D" id="1.10.110.10">
    <property type="entry name" value="Plant lipid-transfer and hydrophobic proteins"/>
    <property type="match status" value="1"/>
</dbReference>
<dbReference type="InterPro" id="IPR016140">
    <property type="entry name" value="Bifunc_inhib/LTP/seed_store"/>
</dbReference>
<feature type="chain" id="PRO_5042073904" description="Non-specific lipid-transfer protein" evidence="5">
    <location>
        <begin position="27"/>
        <end position="115"/>
    </location>
</feature>
<keyword evidence="2 4" id="KW-0813">Transport</keyword>
<accession>A0AAD4IS84</accession>
<evidence type="ECO:0000313" key="7">
    <source>
        <dbReference type="EMBL" id="KAH6820387.1"/>
    </source>
</evidence>
<proteinExistence type="inferred from homology"/>
<gene>
    <name evidence="7" type="ORF">C2S53_015867</name>
</gene>
<dbReference type="Pfam" id="PF00234">
    <property type="entry name" value="Tryp_alpha_amyl"/>
    <property type="match status" value="1"/>
</dbReference>
<keyword evidence="3 4" id="KW-0446">Lipid-binding</keyword>
<dbReference type="GO" id="GO:0008289">
    <property type="term" value="F:lipid binding"/>
    <property type="evidence" value="ECO:0007669"/>
    <property type="project" value="UniProtKB-KW"/>
</dbReference>
<evidence type="ECO:0000256" key="4">
    <source>
        <dbReference type="RuleBase" id="RU000628"/>
    </source>
</evidence>
<dbReference type="SMART" id="SM00499">
    <property type="entry name" value="AAI"/>
    <property type="match status" value="1"/>
</dbReference>
<evidence type="ECO:0000256" key="5">
    <source>
        <dbReference type="SAM" id="SignalP"/>
    </source>
</evidence>
<name>A0AAD4IS84_PERFH</name>
<dbReference type="InterPro" id="IPR036312">
    <property type="entry name" value="Bifun_inhib/LTP/seed_sf"/>
</dbReference>